<evidence type="ECO:0008006" key="3">
    <source>
        <dbReference type="Google" id="ProtNLM"/>
    </source>
</evidence>
<gene>
    <name evidence="1" type="ORF">A5707_11975</name>
</gene>
<comment type="caution">
    <text evidence="1">The sequence shown here is derived from an EMBL/GenBank/DDBJ whole genome shotgun (WGS) entry which is preliminary data.</text>
</comment>
<organism evidence="1 2">
    <name type="scientific">Mycobacterium kyorinense</name>
    <dbReference type="NCBI Taxonomy" id="487514"/>
    <lineage>
        <taxon>Bacteria</taxon>
        <taxon>Bacillati</taxon>
        <taxon>Actinomycetota</taxon>
        <taxon>Actinomycetes</taxon>
        <taxon>Mycobacteriales</taxon>
        <taxon>Mycobacteriaceae</taxon>
        <taxon>Mycobacterium</taxon>
    </lineage>
</organism>
<proteinExistence type="predicted"/>
<dbReference type="EMBL" id="LZKJ01000012">
    <property type="protein sequence ID" value="OBI52845.1"/>
    <property type="molecule type" value="Genomic_DNA"/>
</dbReference>
<evidence type="ECO:0000313" key="2">
    <source>
        <dbReference type="Proteomes" id="UP000093592"/>
    </source>
</evidence>
<sequence>MGRSGTSAIARVLSLCGGELPAGVLGADAINPAGYWEPRAALHLNDKILHRNASAWYDPAMHLQDEGAFDAKEYARCVAEIGEFFTTLPAAPLVVIKEPRITLLSGMWFEAARSAGFDIAALVALRHPQEVVASIAAAIRTPAELASAVWLKYNLLAERETRGLPRVFVEYANLLDDWRREITRVSAALAIDLSPPGAGPVEEFLKPDLRRQQHDGPVTEVLGTDWISTVYEVLGAAARDEPLDESALERVYGAYRLSEHKFRGVFEDFRGRDNSRFLGPSIQKLIRSVRAIAHRRSGTWA</sequence>
<dbReference type="InterPro" id="IPR027417">
    <property type="entry name" value="P-loop_NTPase"/>
</dbReference>
<protein>
    <recommendedName>
        <fullName evidence="3">Sulfotransferase family protein</fullName>
    </recommendedName>
</protein>
<reference evidence="2" key="1">
    <citation type="submission" date="2016-06" db="EMBL/GenBank/DDBJ databases">
        <authorList>
            <person name="Sutton G."/>
            <person name="Brinkac L."/>
            <person name="Sanka R."/>
            <person name="Adams M."/>
            <person name="Lau E."/>
            <person name="Sam S."/>
            <person name="Sreng N."/>
            <person name="Him V."/>
            <person name="Kerleguer A."/>
            <person name="Cheng S."/>
        </authorList>
    </citation>
    <scope>NUCLEOTIDE SEQUENCE [LARGE SCALE GENOMIC DNA]</scope>
    <source>
        <strain evidence="2">E861</strain>
    </source>
</reference>
<name>A0A1A2ZRB2_9MYCO</name>
<dbReference type="Gene3D" id="3.40.50.300">
    <property type="entry name" value="P-loop containing nucleotide triphosphate hydrolases"/>
    <property type="match status" value="1"/>
</dbReference>
<accession>A0A1A2ZRB2</accession>
<dbReference type="RefSeq" id="WP_065012702.1">
    <property type="nucleotide sequence ID" value="NZ_LZKJ01000012.1"/>
</dbReference>
<dbReference type="Proteomes" id="UP000093592">
    <property type="component" value="Unassembled WGS sequence"/>
</dbReference>
<dbReference type="AlphaFoldDB" id="A0A1A2ZRB2"/>
<evidence type="ECO:0000313" key="1">
    <source>
        <dbReference type="EMBL" id="OBI52845.1"/>
    </source>
</evidence>
<dbReference type="SUPFAM" id="SSF52540">
    <property type="entry name" value="P-loop containing nucleoside triphosphate hydrolases"/>
    <property type="match status" value="1"/>
</dbReference>